<dbReference type="SUPFAM" id="SSF51658">
    <property type="entry name" value="Xylose isomerase-like"/>
    <property type="match status" value="1"/>
</dbReference>
<sequence>MNNGNLCFGVNTDSFFGIGFGLIGNNDPRALELRFNRYFKLLNEYHIQAVEINTEIEQLSPGFLGKIIAPIIKSSDVKANIKSVSVHLPYLQLNPSSLLEEYRKLSVDYIIRVINACRELEALNISVGRFVLHLTSEFEDSIMFFPIGEEDKKALIVSAINQARKSMSDILKKTGLNPCMFALENLEVFPFDYLYPIVKEYNISICFDIGHWGLSGFMPLEFIEKFKLENISEIHIQDMVLERQGLRITVRKEHRALGDGILRVDEFFHYLKDKKFGGSLIIENRSEKDLIKSIEYLKSKNFI</sequence>
<comment type="caution">
    <text evidence="2">The sequence shown here is derived from an EMBL/GenBank/DDBJ whole genome shotgun (WGS) entry which is preliminary data.</text>
</comment>
<dbReference type="Pfam" id="PF01261">
    <property type="entry name" value="AP_endonuc_2"/>
    <property type="match status" value="1"/>
</dbReference>
<dbReference type="InterPro" id="IPR050312">
    <property type="entry name" value="IolE/XylAMocC-like"/>
</dbReference>
<dbReference type="InterPro" id="IPR013022">
    <property type="entry name" value="Xyl_isomerase-like_TIM-brl"/>
</dbReference>
<evidence type="ECO:0000313" key="2">
    <source>
        <dbReference type="EMBL" id="RZD14164.1"/>
    </source>
</evidence>
<dbReference type="Proteomes" id="UP000320813">
    <property type="component" value="Unassembled WGS sequence"/>
</dbReference>
<dbReference type="EMBL" id="SGBD01000004">
    <property type="protein sequence ID" value="RZD14164.1"/>
    <property type="molecule type" value="Genomic_DNA"/>
</dbReference>
<evidence type="ECO:0000259" key="1">
    <source>
        <dbReference type="Pfam" id="PF01261"/>
    </source>
</evidence>
<accession>A0A519BAD1</accession>
<dbReference type="GO" id="GO:0016853">
    <property type="term" value="F:isomerase activity"/>
    <property type="evidence" value="ECO:0007669"/>
    <property type="project" value="UniProtKB-KW"/>
</dbReference>
<protein>
    <submittedName>
        <fullName evidence="2">Sugar phosphate isomerase/epimerase</fullName>
    </submittedName>
</protein>
<reference evidence="2 3" key="1">
    <citation type="submission" date="2019-01" db="EMBL/GenBank/DDBJ databases">
        <title>Insights into ecological role of a new deltaproteobacterial order Candidatus Sinidesulfobacterales (Sva0485) by metagenomics and metatranscriptomics.</title>
        <authorList>
            <person name="Tan S."/>
            <person name="Liu J."/>
            <person name="Fang Y."/>
            <person name="Hedlund B.P."/>
            <person name="Lian Z.H."/>
            <person name="Huang L.Y."/>
            <person name="Li J.T."/>
            <person name="Huang L.N."/>
            <person name="Li W.J."/>
            <person name="Jiang H.C."/>
            <person name="Dong H.L."/>
            <person name="Shu W.S."/>
        </authorList>
    </citation>
    <scope>NUCLEOTIDE SEQUENCE [LARGE SCALE GENOMIC DNA]</scope>
    <source>
        <strain evidence="2">AP3</strain>
    </source>
</reference>
<gene>
    <name evidence="2" type="ORF">EVJ47_08000</name>
</gene>
<feature type="domain" description="Xylose isomerase-like TIM barrel" evidence="1">
    <location>
        <begin position="80"/>
        <end position="299"/>
    </location>
</feature>
<organism evidence="2 3">
    <name type="scientific">Candidatus Acidulodesulfobacterium ferriphilum</name>
    <dbReference type="NCBI Taxonomy" id="2597223"/>
    <lineage>
        <taxon>Bacteria</taxon>
        <taxon>Deltaproteobacteria</taxon>
        <taxon>Candidatus Acidulodesulfobacterales</taxon>
        <taxon>Candidatus Acidulodesulfobacterium</taxon>
    </lineage>
</organism>
<dbReference type="PANTHER" id="PTHR12110">
    <property type="entry name" value="HYDROXYPYRUVATE ISOMERASE"/>
    <property type="match status" value="1"/>
</dbReference>
<proteinExistence type="predicted"/>
<dbReference type="NCBIfam" id="NF041277">
    <property type="entry name" value="coba_remo_CbiR"/>
    <property type="match status" value="1"/>
</dbReference>
<dbReference type="PANTHER" id="PTHR12110:SF41">
    <property type="entry name" value="INOSOSE DEHYDRATASE"/>
    <property type="match status" value="1"/>
</dbReference>
<evidence type="ECO:0000313" key="3">
    <source>
        <dbReference type="Proteomes" id="UP000320813"/>
    </source>
</evidence>
<dbReference type="AlphaFoldDB" id="A0A519BAD1"/>
<name>A0A519BAD1_9DELT</name>
<dbReference type="Gene3D" id="3.20.20.150">
    <property type="entry name" value="Divalent-metal-dependent TIM barrel enzymes"/>
    <property type="match status" value="1"/>
</dbReference>
<keyword evidence="2" id="KW-0413">Isomerase</keyword>
<dbReference type="InterPro" id="IPR036237">
    <property type="entry name" value="Xyl_isomerase-like_sf"/>
</dbReference>